<dbReference type="Pfam" id="PF04734">
    <property type="entry name" value="Ceramidase_alk"/>
    <property type="match status" value="1"/>
</dbReference>
<name>A0A4Y2QE37_ARAVE</name>
<dbReference type="InterPro" id="IPR006823">
    <property type="entry name" value="Ceramidase_alk"/>
</dbReference>
<dbReference type="GO" id="GO:0016020">
    <property type="term" value="C:membrane"/>
    <property type="evidence" value="ECO:0007669"/>
    <property type="project" value="GOC"/>
</dbReference>
<dbReference type="Proteomes" id="UP000499080">
    <property type="component" value="Unassembled WGS sequence"/>
</dbReference>
<dbReference type="InterPro" id="IPR031329">
    <property type="entry name" value="NEUT/ALK_ceramidase_N"/>
</dbReference>
<evidence type="ECO:0000259" key="3">
    <source>
        <dbReference type="Pfam" id="PF04734"/>
    </source>
</evidence>
<keyword evidence="2" id="KW-0479">Metal-binding</keyword>
<evidence type="ECO:0000313" key="5">
    <source>
        <dbReference type="Proteomes" id="UP000499080"/>
    </source>
</evidence>
<dbReference type="PANTHER" id="PTHR12670">
    <property type="entry name" value="CERAMIDASE"/>
    <property type="match status" value="1"/>
</dbReference>
<dbReference type="GO" id="GO:0046512">
    <property type="term" value="P:sphingosine biosynthetic process"/>
    <property type="evidence" value="ECO:0007669"/>
    <property type="project" value="TreeGrafter"/>
</dbReference>
<sequence length="61" mass="6700">VTKALKEKYGGLYTEKNVCISSTHTHSGPGGFLQYALYIVTSQGFIRQSYQSIVDGILKVC</sequence>
<protein>
    <recommendedName>
        <fullName evidence="1">Neutral ceramidase</fullName>
    </recommendedName>
</protein>
<dbReference type="GO" id="GO:0042759">
    <property type="term" value="P:long-chain fatty acid biosynthetic process"/>
    <property type="evidence" value="ECO:0007669"/>
    <property type="project" value="TreeGrafter"/>
</dbReference>
<accession>A0A4Y2QE37</accession>
<dbReference type="GO" id="GO:0046872">
    <property type="term" value="F:metal ion binding"/>
    <property type="evidence" value="ECO:0007669"/>
    <property type="project" value="UniProtKB-KW"/>
</dbReference>
<dbReference type="OrthoDB" id="191371at2759"/>
<evidence type="ECO:0000256" key="2">
    <source>
        <dbReference type="PIRSR" id="PIRSR606823-2"/>
    </source>
</evidence>
<dbReference type="GO" id="GO:0005576">
    <property type="term" value="C:extracellular region"/>
    <property type="evidence" value="ECO:0007669"/>
    <property type="project" value="TreeGrafter"/>
</dbReference>
<feature type="domain" description="Neutral/alkaline non-lysosomal ceramidase N-terminal" evidence="3">
    <location>
        <begin position="1"/>
        <end position="59"/>
    </location>
</feature>
<reference evidence="4 5" key="1">
    <citation type="journal article" date="2019" name="Sci. Rep.">
        <title>Orb-weaving spider Araneus ventricosus genome elucidates the spidroin gene catalogue.</title>
        <authorList>
            <person name="Kono N."/>
            <person name="Nakamura H."/>
            <person name="Ohtoshi R."/>
            <person name="Moran D.A.P."/>
            <person name="Shinohara A."/>
            <person name="Yoshida Y."/>
            <person name="Fujiwara M."/>
            <person name="Mori M."/>
            <person name="Tomita M."/>
            <person name="Arakawa K."/>
        </authorList>
    </citation>
    <scope>NUCLEOTIDE SEQUENCE [LARGE SCALE GENOMIC DNA]</scope>
</reference>
<comment type="caution">
    <text evidence="4">The sequence shown here is derived from an EMBL/GenBank/DDBJ whole genome shotgun (WGS) entry which is preliminary data.</text>
</comment>
<feature type="non-terminal residue" evidence="4">
    <location>
        <position position="1"/>
    </location>
</feature>
<dbReference type="EMBL" id="BGPR01138248">
    <property type="protein sequence ID" value="GBN61734.1"/>
    <property type="molecule type" value="Genomic_DNA"/>
</dbReference>
<dbReference type="AlphaFoldDB" id="A0A4Y2QE37"/>
<evidence type="ECO:0000256" key="1">
    <source>
        <dbReference type="ARBA" id="ARBA00019235"/>
    </source>
</evidence>
<keyword evidence="2" id="KW-0862">Zinc</keyword>
<dbReference type="PANTHER" id="PTHR12670:SF1">
    <property type="entry name" value="NEUTRAL CERAMIDASE"/>
    <property type="match status" value="1"/>
</dbReference>
<evidence type="ECO:0000313" key="4">
    <source>
        <dbReference type="EMBL" id="GBN61734.1"/>
    </source>
</evidence>
<dbReference type="GO" id="GO:0046514">
    <property type="term" value="P:ceramide catabolic process"/>
    <property type="evidence" value="ECO:0007669"/>
    <property type="project" value="InterPro"/>
</dbReference>
<gene>
    <name evidence="4" type="primary">NCER3_1</name>
    <name evidence="4" type="ORF">AVEN_75003_1</name>
</gene>
<proteinExistence type="predicted"/>
<comment type="cofactor">
    <cofactor evidence="2">
        <name>Zn(2+)</name>
        <dbReference type="ChEBI" id="CHEBI:29105"/>
    </cofactor>
    <text evidence="2">Binds 1 zinc ion per subunit.</text>
</comment>
<dbReference type="GO" id="GO:0017040">
    <property type="term" value="F:N-acylsphingosine amidohydrolase activity"/>
    <property type="evidence" value="ECO:0007669"/>
    <property type="project" value="InterPro"/>
</dbReference>
<feature type="binding site" evidence="2">
    <location>
        <position position="24"/>
    </location>
    <ligand>
        <name>Zn(2+)</name>
        <dbReference type="ChEBI" id="CHEBI:29105"/>
    </ligand>
</feature>
<keyword evidence="5" id="KW-1185">Reference proteome</keyword>
<organism evidence="4 5">
    <name type="scientific">Araneus ventricosus</name>
    <name type="common">Orbweaver spider</name>
    <name type="synonym">Epeira ventricosa</name>
    <dbReference type="NCBI Taxonomy" id="182803"/>
    <lineage>
        <taxon>Eukaryota</taxon>
        <taxon>Metazoa</taxon>
        <taxon>Ecdysozoa</taxon>
        <taxon>Arthropoda</taxon>
        <taxon>Chelicerata</taxon>
        <taxon>Arachnida</taxon>
        <taxon>Araneae</taxon>
        <taxon>Araneomorphae</taxon>
        <taxon>Entelegynae</taxon>
        <taxon>Araneoidea</taxon>
        <taxon>Araneidae</taxon>
        <taxon>Araneus</taxon>
    </lineage>
</organism>